<dbReference type="PROSITE" id="PS51007">
    <property type="entry name" value="CYTC"/>
    <property type="match status" value="1"/>
</dbReference>
<keyword evidence="3" id="KW-0479">Metal-binding</keyword>
<comment type="caution">
    <text evidence="6">The sequence shown here is derived from an EMBL/GenBank/DDBJ whole genome shotgun (WGS) entry which is preliminary data.</text>
</comment>
<dbReference type="EMBL" id="JXXR01000016">
    <property type="protein sequence ID" value="KJY71219.1"/>
    <property type="molecule type" value="Genomic_DNA"/>
</dbReference>
<accession>A0A837G671</accession>
<proteinExistence type="predicted"/>
<organism evidence="6">
    <name type="scientific">Vibrio coralliilyticus</name>
    <dbReference type="NCBI Taxonomy" id="190893"/>
    <lineage>
        <taxon>Bacteria</taxon>
        <taxon>Pseudomonadati</taxon>
        <taxon>Pseudomonadota</taxon>
        <taxon>Gammaproteobacteria</taxon>
        <taxon>Vibrionales</taxon>
        <taxon>Vibrionaceae</taxon>
        <taxon>Vibrio</taxon>
    </lineage>
</organism>
<dbReference type="InterPro" id="IPR050597">
    <property type="entry name" value="Cytochrome_c_Oxidase_Subunit"/>
</dbReference>
<evidence type="ECO:0000313" key="6">
    <source>
        <dbReference type="EMBL" id="KJY71219.1"/>
    </source>
</evidence>
<dbReference type="PANTHER" id="PTHR33751:SF9">
    <property type="entry name" value="CYTOCHROME C4"/>
    <property type="match status" value="1"/>
</dbReference>
<keyword evidence="1" id="KW-0813">Transport</keyword>
<dbReference type="GO" id="GO:0020037">
    <property type="term" value="F:heme binding"/>
    <property type="evidence" value="ECO:0007669"/>
    <property type="project" value="InterPro"/>
</dbReference>
<dbReference type="AlphaFoldDB" id="A0A837G671"/>
<sequence length="159" mass="17592">MTRSMFHALCLTGVSALCIAVLSACSEEPAAPTQPSDALSVEKPSDTEQSSKAIIDIAAGESLVTNLCSQCHGDKIIPFVQSYPNIKGQKANYILKQLREFKTDKRQDLYMQSVVKSLSDQDMKNVAAFYSTLEPLDLYDKSKDYRQADKESSNSQQDK</sequence>
<protein>
    <submittedName>
        <fullName evidence="6">Cytochrome C</fullName>
    </submittedName>
</protein>
<evidence type="ECO:0000256" key="4">
    <source>
        <dbReference type="ARBA" id="ARBA00022982"/>
    </source>
</evidence>
<keyword evidence="4" id="KW-0249">Electron transport</keyword>
<gene>
    <name evidence="6" type="ORF">TW71_14465</name>
</gene>
<keyword evidence="5" id="KW-0408">Iron</keyword>
<reference evidence="6" key="1">
    <citation type="journal article" date="2015" name="BMC Genomics">
        <title>Genome mining reveals unlocked bioactive potential of marine Gram-negative bacteria.</title>
        <authorList>
            <person name="Machado H."/>
            <person name="Sonnenschein E.C."/>
            <person name="Melchiorsen J."/>
            <person name="Gram L."/>
        </authorList>
    </citation>
    <scope>NUCLEOTIDE SEQUENCE</scope>
    <source>
        <strain evidence="6">S2052</strain>
    </source>
</reference>
<name>A0A837G671_9VIBR</name>
<keyword evidence="2" id="KW-0349">Heme</keyword>
<evidence type="ECO:0000256" key="1">
    <source>
        <dbReference type="ARBA" id="ARBA00022448"/>
    </source>
</evidence>
<dbReference type="GO" id="GO:0009055">
    <property type="term" value="F:electron transfer activity"/>
    <property type="evidence" value="ECO:0007669"/>
    <property type="project" value="InterPro"/>
</dbReference>
<dbReference type="RefSeq" id="WP_045986353.1">
    <property type="nucleotide sequence ID" value="NZ_CP063052.1"/>
</dbReference>
<evidence type="ECO:0000256" key="2">
    <source>
        <dbReference type="ARBA" id="ARBA00022617"/>
    </source>
</evidence>
<evidence type="ECO:0000256" key="3">
    <source>
        <dbReference type="ARBA" id="ARBA00022723"/>
    </source>
</evidence>
<evidence type="ECO:0000256" key="5">
    <source>
        <dbReference type="ARBA" id="ARBA00023004"/>
    </source>
</evidence>
<dbReference type="InterPro" id="IPR009056">
    <property type="entry name" value="Cyt_c-like_dom"/>
</dbReference>
<dbReference type="SUPFAM" id="SSF46626">
    <property type="entry name" value="Cytochrome c"/>
    <property type="match status" value="1"/>
</dbReference>
<dbReference type="Pfam" id="PF00034">
    <property type="entry name" value="Cytochrom_C"/>
    <property type="match status" value="1"/>
</dbReference>
<dbReference type="Gene3D" id="1.10.760.10">
    <property type="entry name" value="Cytochrome c-like domain"/>
    <property type="match status" value="1"/>
</dbReference>
<dbReference type="InterPro" id="IPR036909">
    <property type="entry name" value="Cyt_c-like_dom_sf"/>
</dbReference>
<dbReference type="PANTHER" id="PTHR33751">
    <property type="entry name" value="CBB3-TYPE CYTOCHROME C OXIDASE SUBUNIT FIXP"/>
    <property type="match status" value="1"/>
</dbReference>
<dbReference type="GO" id="GO:0046872">
    <property type="term" value="F:metal ion binding"/>
    <property type="evidence" value="ECO:0007669"/>
    <property type="project" value="UniProtKB-KW"/>
</dbReference>
<dbReference type="PROSITE" id="PS51257">
    <property type="entry name" value="PROKAR_LIPOPROTEIN"/>
    <property type="match status" value="1"/>
</dbReference>